<keyword evidence="4 6" id="KW-1133">Transmembrane helix</keyword>
<evidence type="ECO:0000256" key="6">
    <source>
        <dbReference type="SAM" id="Phobius"/>
    </source>
</evidence>
<evidence type="ECO:0000259" key="7">
    <source>
        <dbReference type="Pfam" id="PF13396"/>
    </source>
</evidence>
<accession>A0A1H8GP57</accession>
<evidence type="ECO:0000256" key="1">
    <source>
        <dbReference type="ARBA" id="ARBA00004651"/>
    </source>
</evidence>
<protein>
    <submittedName>
        <fullName evidence="8">Phospholipase_D-nuclease N-terminal</fullName>
    </submittedName>
</protein>
<feature type="transmembrane region" description="Helical" evidence="6">
    <location>
        <begin position="32"/>
        <end position="51"/>
    </location>
</feature>
<evidence type="ECO:0000256" key="5">
    <source>
        <dbReference type="ARBA" id="ARBA00023136"/>
    </source>
</evidence>
<dbReference type="STRING" id="34002.SAMN04489859_100769"/>
<dbReference type="InterPro" id="IPR027379">
    <property type="entry name" value="CLS_N"/>
</dbReference>
<name>A0A1H8GP57_9RHOB</name>
<dbReference type="Pfam" id="PF13396">
    <property type="entry name" value="PLDc_N"/>
    <property type="match status" value="1"/>
</dbReference>
<dbReference type="AlphaFoldDB" id="A0A1H8GP57"/>
<dbReference type="EMBL" id="FODE01000007">
    <property type="protein sequence ID" value="SEN45620.1"/>
    <property type="molecule type" value="Genomic_DNA"/>
</dbReference>
<dbReference type="Proteomes" id="UP000199054">
    <property type="component" value="Unassembled WGS sequence"/>
</dbReference>
<organism evidence="8 9">
    <name type="scientific">Paracoccus alcaliphilus</name>
    <dbReference type="NCBI Taxonomy" id="34002"/>
    <lineage>
        <taxon>Bacteria</taxon>
        <taxon>Pseudomonadati</taxon>
        <taxon>Pseudomonadota</taxon>
        <taxon>Alphaproteobacteria</taxon>
        <taxon>Rhodobacterales</taxon>
        <taxon>Paracoccaceae</taxon>
        <taxon>Paracoccus</taxon>
    </lineage>
</organism>
<keyword evidence="5 6" id="KW-0472">Membrane</keyword>
<evidence type="ECO:0000313" key="9">
    <source>
        <dbReference type="Proteomes" id="UP000199054"/>
    </source>
</evidence>
<evidence type="ECO:0000256" key="4">
    <source>
        <dbReference type="ARBA" id="ARBA00022989"/>
    </source>
</evidence>
<keyword evidence="9" id="KW-1185">Reference proteome</keyword>
<comment type="subcellular location">
    <subcellularLocation>
        <location evidence="1">Cell membrane</location>
        <topology evidence="1">Multi-pass membrane protein</topology>
    </subcellularLocation>
</comment>
<sequence>MGYIFGIIIFVLDVWAIASVINTNETTGTKILWIALIAILPVVGLIIWYFMGPKANYSA</sequence>
<dbReference type="GO" id="GO:0005886">
    <property type="term" value="C:plasma membrane"/>
    <property type="evidence" value="ECO:0007669"/>
    <property type="project" value="UniProtKB-SubCell"/>
</dbReference>
<feature type="domain" description="Cardiolipin synthase N-terminal" evidence="7">
    <location>
        <begin position="11"/>
        <end position="53"/>
    </location>
</feature>
<proteinExistence type="predicted"/>
<keyword evidence="3 6" id="KW-0812">Transmembrane</keyword>
<reference evidence="8 9" key="1">
    <citation type="submission" date="2016-10" db="EMBL/GenBank/DDBJ databases">
        <authorList>
            <person name="de Groot N.N."/>
        </authorList>
    </citation>
    <scope>NUCLEOTIDE SEQUENCE [LARGE SCALE GENOMIC DNA]</scope>
    <source>
        <strain evidence="8 9">DSM 8512</strain>
    </source>
</reference>
<evidence type="ECO:0000256" key="3">
    <source>
        <dbReference type="ARBA" id="ARBA00022692"/>
    </source>
</evidence>
<evidence type="ECO:0000313" key="8">
    <source>
        <dbReference type="EMBL" id="SEN45620.1"/>
    </source>
</evidence>
<dbReference type="RefSeq" id="WP_090611136.1">
    <property type="nucleotide sequence ID" value="NZ_CP067124.1"/>
</dbReference>
<gene>
    <name evidence="8" type="ORF">SAMN04489859_100769</name>
</gene>
<evidence type="ECO:0000256" key="2">
    <source>
        <dbReference type="ARBA" id="ARBA00022475"/>
    </source>
</evidence>
<keyword evidence="2" id="KW-1003">Cell membrane</keyword>
<dbReference type="OrthoDB" id="8455471at2"/>